<protein>
    <submittedName>
        <fullName evidence="2">Uncharacterized protein</fullName>
    </submittedName>
</protein>
<evidence type="ECO:0000313" key="3">
    <source>
        <dbReference type="Proteomes" id="UP000636709"/>
    </source>
</evidence>
<feature type="region of interest" description="Disordered" evidence="1">
    <location>
        <begin position="149"/>
        <end position="174"/>
    </location>
</feature>
<reference evidence="2" key="1">
    <citation type="submission" date="2020-07" db="EMBL/GenBank/DDBJ databases">
        <title>Genome sequence and genetic diversity analysis of an under-domesticated orphan crop, white fonio (Digitaria exilis).</title>
        <authorList>
            <person name="Bennetzen J.L."/>
            <person name="Chen S."/>
            <person name="Ma X."/>
            <person name="Wang X."/>
            <person name="Yssel A.E.J."/>
            <person name="Chaluvadi S.R."/>
            <person name="Johnson M."/>
            <person name="Gangashetty P."/>
            <person name="Hamidou F."/>
            <person name="Sanogo M.D."/>
            <person name="Zwaenepoel A."/>
            <person name="Wallace J."/>
            <person name="Van De Peer Y."/>
            <person name="Van Deynze A."/>
        </authorList>
    </citation>
    <scope>NUCLEOTIDE SEQUENCE</scope>
    <source>
        <tissue evidence="2">Leaves</tissue>
    </source>
</reference>
<accession>A0A835DWB9</accession>
<dbReference type="Proteomes" id="UP000636709">
    <property type="component" value="Unassembled WGS sequence"/>
</dbReference>
<dbReference type="AlphaFoldDB" id="A0A835DWB9"/>
<organism evidence="2 3">
    <name type="scientific">Digitaria exilis</name>
    <dbReference type="NCBI Taxonomy" id="1010633"/>
    <lineage>
        <taxon>Eukaryota</taxon>
        <taxon>Viridiplantae</taxon>
        <taxon>Streptophyta</taxon>
        <taxon>Embryophyta</taxon>
        <taxon>Tracheophyta</taxon>
        <taxon>Spermatophyta</taxon>
        <taxon>Magnoliopsida</taxon>
        <taxon>Liliopsida</taxon>
        <taxon>Poales</taxon>
        <taxon>Poaceae</taxon>
        <taxon>PACMAD clade</taxon>
        <taxon>Panicoideae</taxon>
        <taxon>Panicodae</taxon>
        <taxon>Paniceae</taxon>
        <taxon>Anthephorinae</taxon>
        <taxon>Digitaria</taxon>
    </lineage>
</organism>
<keyword evidence="3" id="KW-1185">Reference proteome</keyword>
<evidence type="ECO:0000256" key="1">
    <source>
        <dbReference type="SAM" id="MobiDB-lite"/>
    </source>
</evidence>
<proteinExistence type="predicted"/>
<evidence type="ECO:0000313" key="2">
    <source>
        <dbReference type="EMBL" id="KAF8649117.1"/>
    </source>
</evidence>
<gene>
    <name evidence="2" type="ORF">HU200_064419</name>
</gene>
<sequence>MAQSVADFNGCWVPRRKLLHGVRVRRTTTTWPRVPSTSRYVPLGWRGFWVSLHGQNQGEVVEEGFDFAQDSEVGGGDDFLSVSESDEEISEEISDDFVDVSFVSETKDPSASIARASPSPSIVSPHSIASFDTNMARVHCLEASAWKDIAGHSQPPEEEADVETPEPKESEIGSSHEFCEVRDSMLKILVPLYFENVGN</sequence>
<dbReference type="EMBL" id="JACEFO010002786">
    <property type="protein sequence ID" value="KAF8649117.1"/>
    <property type="molecule type" value="Genomic_DNA"/>
</dbReference>
<name>A0A835DWB9_9POAL</name>
<comment type="caution">
    <text evidence="2">The sequence shown here is derived from an EMBL/GenBank/DDBJ whole genome shotgun (WGS) entry which is preliminary data.</text>
</comment>